<dbReference type="Proteomes" id="UP000309676">
    <property type="component" value="Unassembled WGS sequence"/>
</dbReference>
<dbReference type="EMBL" id="VCIW01000009">
    <property type="protein sequence ID" value="TLS51434.1"/>
    <property type="molecule type" value="Genomic_DNA"/>
</dbReference>
<comment type="caution">
    <text evidence="1">The sequence shown here is derived from an EMBL/GenBank/DDBJ whole genome shotgun (WGS) entry which is preliminary data.</text>
</comment>
<evidence type="ECO:0000313" key="2">
    <source>
        <dbReference type="Proteomes" id="UP000309676"/>
    </source>
</evidence>
<reference evidence="1 2" key="1">
    <citation type="submission" date="2019-05" db="EMBL/GenBank/DDBJ databases">
        <authorList>
            <person name="Narsing Rao M.P."/>
            <person name="Li W.J."/>
        </authorList>
    </citation>
    <scope>NUCLEOTIDE SEQUENCE [LARGE SCALE GENOMIC DNA]</scope>
    <source>
        <strain evidence="1 2">SYSU_K30003</strain>
    </source>
</reference>
<accession>A0A5R9GE04</accession>
<keyword evidence="2" id="KW-1185">Reference proteome</keyword>
<proteinExistence type="predicted"/>
<dbReference type="PIRSF" id="PIRSF016498">
    <property type="entry name" value="UCP016498"/>
    <property type="match status" value="1"/>
</dbReference>
<gene>
    <name evidence="1" type="ORF">FE782_15085</name>
</gene>
<dbReference type="RefSeq" id="WP_138195046.1">
    <property type="nucleotide sequence ID" value="NZ_VCIW01000009.1"/>
</dbReference>
<sequence>MNRRFFTPREANELLPFIREDIVRLQKTKREFVEIALKLREMRITHEQASKEPPEDDLFQMEASMEFLQMEAKTLSDSIRLKGAELKDVDHGLVDFPARINGEEVLLCWKQGEERIEFYHGRDDGFRGRRPIPEGLE</sequence>
<protein>
    <submittedName>
        <fullName evidence="1">DUF2203 family protein</fullName>
    </submittedName>
</protein>
<organism evidence="1 2">
    <name type="scientific">Paenibacillus antri</name>
    <dbReference type="NCBI Taxonomy" id="2582848"/>
    <lineage>
        <taxon>Bacteria</taxon>
        <taxon>Bacillati</taxon>
        <taxon>Bacillota</taxon>
        <taxon>Bacilli</taxon>
        <taxon>Bacillales</taxon>
        <taxon>Paenibacillaceae</taxon>
        <taxon>Paenibacillus</taxon>
    </lineage>
</organism>
<evidence type="ECO:0000313" key="1">
    <source>
        <dbReference type="EMBL" id="TLS51434.1"/>
    </source>
</evidence>
<dbReference type="InterPro" id="IPR018699">
    <property type="entry name" value="DUF2203"/>
</dbReference>
<dbReference type="Pfam" id="PF09969">
    <property type="entry name" value="DUF2203"/>
    <property type="match status" value="1"/>
</dbReference>
<dbReference type="AlphaFoldDB" id="A0A5R9GE04"/>
<name>A0A5R9GE04_9BACL</name>
<dbReference type="OrthoDB" id="9802910at2"/>